<reference evidence="6" key="1">
    <citation type="submission" date="2021-07" db="EMBL/GenBank/DDBJ databases">
        <title>Roseobacter insulae sp. nov., isolated from a tidal flat.</title>
        <authorList>
            <person name="Park S."/>
            <person name="Yoon J.-H."/>
        </authorList>
    </citation>
    <scope>NUCLEOTIDE SEQUENCE</scope>
    <source>
        <strain evidence="6">YSTF-M11</strain>
    </source>
</reference>
<organism evidence="6 7">
    <name type="scientific">Roseobacter insulae</name>
    <dbReference type="NCBI Taxonomy" id="2859783"/>
    <lineage>
        <taxon>Bacteria</taxon>
        <taxon>Pseudomonadati</taxon>
        <taxon>Pseudomonadota</taxon>
        <taxon>Alphaproteobacteria</taxon>
        <taxon>Rhodobacterales</taxon>
        <taxon>Roseobacteraceae</taxon>
        <taxon>Roseobacter</taxon>
    </lineage>
</organism>
<dbReference type="Proteomes" id="UP001138661">
    <property type="component" value="Unassembled WGS sequence"/>
</dbReference>
<dbReference type="EMBL" id="JAHXDN010000002">
    <property type="protein sequence ID" value="MBW4708135.1"/>
    <property type="molecule type" value="Genomic_DNA"/>
</dbReference>
<evidence type="ECO:0000313" key="6">
    <source>
        <dbReference type="EMBL" id="MBW4708135.1"/>
    </source>
</evidence>
<keyword evidence="1" id="KW-0805">Transcription regulation</keyword>
<dbReference type="GO" id="GO:0000976">
    <property type="term" value="F:transcription cis-regulatory region binding"/>
    <property type="evidence" value="ECO:0007669"/>
    <property type="project" value="TreeGrafter"/>
</dbReference>
<dbReference type="Pfam" id="PF13305">
    <property type="entry name" value="TetR_C_33"/>
    <property type="match status" value="1"/>
</dbReference>
<accession>A0A9X1JYF8</accession>
<dbReference type="InterPro" id="IPR001647">
    <property type="entry name" value="HTH_TetR"/>
</dbReference>
<dbReference type="PANTHER" id="PTHR30055">
    <property type="entry name" value="HTH-TYPE TRANSCRIPTIONAL REGULATOR RUTR"/>
    <property type="match status" value="1"/>
</dbReference>
<evidence type="ECO:0000256" key="4">
    <source>
        <dbReference type="PROSITE-ProRule" id="PRU00335"/>
    </source>
</evidence>
<dbReference type="RefSeq" id="WP_219501598.1">
    <property type="nucleotide sequence ID" value="NZ_JAHXDN010000002.1"/>
</dbReference>
<dbReference type="PANTHER" id="PTHR30055:SF220">
    <property type="entry name" value="TETR-FAMILY REGULATORY PROTEIN"/>
    <property type="match status" value="1"/>
</dbReference>
<feature type="DNA-binding region" description="H-T-H motif" evidence="4">
    <location>
        <begin position="41"/>
        <end position="60"/>
    </location>
</feature>
<dbReference type="GO" id="GO:0003700">
    <property type="term" value="F:DNA-binding transcription factor activity"/>
    <property type="evidence" value="ECO:0007669"/>
    <property type="project" value="TreeGrafter"/>
</dbReference>
<keyword evidence="2 4" id="KW-0238">DNA-binding</keyword>
<dbReference type="PROSITE" id="PS50977">
    <property type="entry name" value="HTH_TETR_2"/>
    <property type="match status" value="1"/>
</dbReference>
<dbReference type="InterPro" id="IPR025996">
    <property type="entry name" value="MT1864/Rv1816-like_C"/>
</dbReference>
<protein>
    <submittedName>
        <fullName evidence="6">TetR/AcrR family transcriptional regulator</fullName>
    </submittedName>
</protein>
<dbReference type="InterPro" id="IPR050109">
    <property type="entry name" value="HTH-type_TetR-like_transc_reg"/>
</dbReference>
<sequence>MADTDDTVQERRASYHHGDLRGQLLTVVRELVEAHGPEGFSVAEAARRAGVSTAAPYKHFKDRTDLLNALVSDAMDRLSLRMSQERDRHPPGSLEAVAGIGKAYIEFAKDEPGIFRLMFGLTEGHEEDSCLQEKGEACFQIVVGACAAYLGPEAGELAAARCAYMLWTSVHGHAFLSIDRKNSTELKALEDWDFLIAVGSGILGNPSRG</sequence>
<name>A0A9X1JYF8_9RHOB</name>
<keyword evidence="7" id="KW-1185">Reference proteome</keyword>
<evidence type="ECO:0000259" key="5">
    <source>
        <dbReference type="PROSITE" id="PS50977"/>
    </source>
</evidence>
<gene>
    <name evidence="6" type="ORF">KX928_10090</name>
</gene>
<comment type="caution">
    <text evidence="6">The sequence shown here is derived from an EMBL/GenBank/DDBJ whole genome shotgun (WGS) entry which is preliminary data.</text>
</comment>
<evidence type="ECO:0000256" key="1">
    <source>
        <dbReference type="ARBA" id="ARBA00023015"/>
    </source>
</evidence>
<dbReference type="Pfam" id="PF00440">
    <property type="entry name" value="TetR_N"/>
    <property type="match status" value="1"/>
</dbReference>
<evidence type="ECO:0000256" key="2">
    <source>
        <dbReference type="ARBA" id="ARBA00023125"/>
    </source>
</evidence>
<evidence type="ECO:0000256" key="3">
    <source>
        <dbReference type="ARBA" id="ARBA00023163"/>
    </source>
</evidence>
<evidence type="ECO:0000313" key="7">
    <source>
        <dbReference type="Proteomes" id="UP001138661"/>
    </source>
</evidence>
<proteinExistence type="predicted"/>
<feature type="domain" description="HTH tetR-type" evidence="5">
    <location>
        <begin position="18"/>
        <end position="78"/>
    </location>
</feature>
<keyword evidence="3" id="KW-0804">Transcription</keyword>
<dbReference type="AlphaFoldDB" id="A0A9X1JYF8"/>